<feature type="transmembrane region" description="Helical" evidence="8">
    <location>
        <begin position="37"/>
        <end position="55"/>
    </location>
</feature>
<evidence type="ECO:0000259" key="9">
    <source>
        <dbReference type="Pfam" id="PF00909"/>
    </source>
</evidence>
<dbReference type="InterPro" id="IPR001905">
    <property type="entry name" value="Ammonium_transpt"/>
</dbReference>
<dbReference type="AlphaFoldDB" id="A0A815TQC8"/>
<evidence type="ECO:0000256" key="4">
    <source>
        <dbReference type="ARBA" id="ARBA00022692"/>
    </source>
</evidence>
<keyword evidence="5 8" id="KW-1133">Transmembrane helix</keyword>
<evidence type="ECO:0000256" key="1">
    <source>
        <dbReference type="ARBA" id="ARBA00004141"/>
    </source>
</evidence>
<sequence>TWVVIDAIRGHVSISGACIGPIVGLVAVTPACGFVQPGWALLISFITTVVVYFLLLNKHHMHFDDTLDVALVHGCGGIIGAFLTGLFPEKWVNSRDGVDGAFYGRPIQLWYQIAGILTAIGFAAVCTAGILYPLDWIMGIRLAKEDEFEGLDLTAHGESWQVTASRTVNDLVKKVLEEQGIMNEEAEDNGTLELHYTPKNPNKKAFKVPLMKRIGSRNPQLDIDADIRDMYMRSTNDY</sequence>
<keyword evidence="4 8" id="KW-0812">Transmembrane</keyword>
<proteinExistence type="inferred from homology"/>
<keyword evidence="6 8" id="KW-0472">Membrane</keyword>
<dbReference type="Gene3D" id="1.10.3430.10">
    <property type="entry name" value="Ammonium transporter AmtB like domains"/>
    <property type="match status" value="1"/>
</dbReference>
<organism evidence="10 11">
    <name type="scientific">Rotaria sordida</name>
    <dbReference type="NCBI Taxonomy" id="392033"/>
    <lineage>
        <taxon>Eukaryota</taxon>
        <taxon>Metazoa</taxon>
        <taxon>Spiralia</taxon>
        <taxon>Gnathifera</taxon>
        <taxon>Rotifera</taxon>
        <taxon>Eurotatoria</taxon>
        <taxon>Bdelloidea</taxon>
        <taxon>Philodinida</taxon>
        <taxon>Philodinidae</taxon>
        <taxon>Rotaria</taxon>
    </lineage>
</organism>
<evidence type="ECO:0000256" key="7">
    <source>
        <dbReference type="ARBA" id="ARBA00023177"/>
    </source>
</evidence>
<dbReference type="Pfam" id="PF00909">
    <property type="entry name" value="Ammonium_transp"/>
    <property type="match status" value="1"/>
</dbReference>
<evidence type="ECO:0000256" key="8">
    <source>
        <dbReference type="SAM" id="Phobius"/>
    </source>
</evidence>
<reference evidence="10" key="1">
    <citation type="submission" date="2021-02" db="EMBL/GenBank/DDBJ databases">
        <authorList>
            <person name="Nowell W R."/>
        </authorList>
    </citation>
    <scope>NUCLEOTIDE SEQUENCE</scope>
</reference>
<dbReference type="PANTHER" id="PTHR43029:SF10">
    <property type="entry name" value="AMMONIUM TRANSPORTER MEP2"/>
    <property type="match status" value="1"/>
</dbReference>
<evidence type="ECO:0000313" key="10">
    <source>
        <dbReference type="EMBL" id="CAF1508216.1"/>
    </source>
</evidence>
<comment type="caution">
    <text evidence="10">The sequence shown here is derived from an EMBL/GenBank/DDBJ whole genome shotgun (WGS) entry which is preliminary data.</text>
</comment>
<feature type="transmembrane region" description="Helical" evidence="8">
    <location>
        <begin position="67"/>
        <end position="87"/>
    </location>
</feature>
<evidence type="ECO:0000256" key="3">
    <source>
        <dbReference type="ARBA" id="ARBA00022448"/>
    </source>
</evidence>
<dbReference type="InterPro" id="IPR029020">
    <property type="entry name" value="Ammonium/urea_transptr"/>
</dbReference>
<dbReference type="EMBL" id="CAJNOT010007567">
    <property type="protein sequence ID" value="CAF1508216.1"/>
    <property type="molecule type" value="Genomic_DNA"/>
</dbReference>
<keyword evidence="7" id="KW-0924">Ammonia transport</keyword>
<dbReference type="GO" id="GO:0005886">
    <property type="term" value="C:plasma membrane"/>
    <property type="evidence" value="ECO:0007669"/>
    <property type="project" value="TreeGrafter"/>
</dbReference>
<protein>
    <recommendedName>
        <fullName evidence="9">Ammonium transporter AmtB-like domain-containing protein</fullName>
    </recommendedName>
</protein>
<feature type="non-terminal residue" evidence="10">
    <location>
        <position position="1"/>
    </location>
</feature>
<dbReference type="GO" id="GO:0008519">
    <property type="term" value="F:ammonium channel activity"/>
    <property type="evidence" value="ECO:0007669"/>
    <property type="project" value="InterPro"/>
</dbReference>
<evidence type="ECO:0000256" key="5">
    <source>
        <dbReference type="ARBA" id="ARBA00022989"/>
    </source>
</evidence>
<feature type="transmembrane region" description="Helical" evidence="8">
    <location>
        <begin position="12"/>
        <end position="31"/>
    </location>
</feature>
<name>A0A815TQC8_9BILA</name>
<keyword evidence="3" id="KW-0813">Transport</keyword>
<evidence type="ECO:0000256" key="2">
    <source>
        <dbReference type="ARBA" id="ARBA00005887"/>
    </source>
</evidence>
<evidence type="ECO:0000313" key="11">
    <source>
        <dbReference type="Proteomes" id="UP000663864"/>
    </source>
</evidence>
<dbReference type="InterPro" id="IPR024041">
    <property type="entry name" value="NH4_transpt_AmtB-like_dom"/>
</dbReference>
<comment type="similarity">
    <text evidence="2">Belongs to the ammonia transporter channel (TC 1.A.11.2) family.</text>
</comment>
<feature type="transmembrane region" description="Helical" evidence="8">
    <location>
        <begin position="107"/>
        <end position="134"/>
    </location>
</feature>
<comment type="subcellular location">
    <subcellularLocation>
        <location evidence="1">Membrane</location>
        <topology evidence="1">Multi-pass membrane protein</topology>
    </subcellularLocation>
</comment>
<dbReference type="PANTHER" id="PTHR43029">
    <property type="entry name" value="AMMONIUM TRANSPORTER MEP2"/>
    <property type="match status" value="1"/>
</dbReference>
<feature type="domain" description="Ammonium transporter AmtB-like" evidence="9">
    <location>
        <begin position="1"/>
        <end position="159"/>
    </location>
</feature>
<accession>A0A815TQC8</accession>
<evidence type="ECO:0000256" key="6">
    <source>
        <dbReference type="ARBA" id="ARBA00023136"/>
    </source>
</evidence>
<gene>
    <name evidence="10" type="ORF">ZHD862_LOCUS37783</name>
</gene>
<dbReference type="Proteomes" id="UP000663864">
    <property type="component" value="Unassembled WGS sequence"/>
</dbReference>
<dbReference type="SUPFAM" id="SSF111352">
    <property type="entry name" value="Ammonium transporter"/>
    <property type="match status" value="1"/>
</dbReference>